<evidence type="ECO:0000313" key="2">
    <source>
        <dbReference type="Proteomes" id="UP000249986"/>
    </source>
</evidence>
<accession>A0A2X2Y8J5</accession>
<protein>
    <submittedName>
        <fullName evidence="1">HNH endonuclease domain-containing protein</fullName>
    </submittedName>
</protein>
<keyword evidence="1" id="KW-0540">Nuclease</keyword>
<sequence>MAILKQCSWHGCTRILSDGIKYCNYHQKKVDEEEKKRYREYANRRRQDKEQKKYQNFYSSKEWELGKQGAIRDTLAIDVIDYYKLNRITQGERVHHIIELSDDFDKRLNKDNLIYLTERNHRIVHREYNNGNKTKMQELLFDLKARFMDEFRLGGGV</sequence>
<dbReference type="RefSeq" id="WP_111926332.1">
    <property type="nucleotide sequence ID" value="NZ_UAWG01000009.1"/>
</dbReference>
<evidence type="ECO:0000313" key="1">
    <source>
        <dbReference type="EMBL" id="SQB59897.1"/>
    </source>
</evidence>
<dbReference type="EMBL" id="UAWG01000009">
    <property type="protein sequence ID" value="SQB59897.1"/>
    <property type="molecule type" value="Genomic_DNA"/>
</dbReference>
<gene>
    <name evidence="1" type="ORF">NCTC10719_01440</name>
</gene>
<keyword evidence="1" id="KW-0255">Endonuclease</keyword>
<dbReference type="Proteomes" id="UP000249986">
    <property type="component" value="Unassembled WGS sequence"/>
</dbReference>
<dbReference type="GO" id="GO:0004519">
    <property type="term" value="F:endonuclease activity"/>
    <property type="evidence" value="ECO:0007669"/>
    <property type="project" value="UniProtKB-KW"/>
</dbReference>
<name>A0A2X2Y8J5_CLOPF</name>
<reference evidence="1 2" key="1">
    <citation type="submission" date="2018-06" db="EMBL/GenBank/DDBJ databases">
        <authorList>
            <consortium name="Pathogen Informatics"/>
            <person name="Doyle S."/>
        </authorList>
    </citation>
    <scope>NUCLEOTIDE SEQUENCE [LARGE SCALE GENOMIC DNA]</scope>
    <source>
        <strain evidence="1 2">NCTC10719</strain>
    </source>
</reference>
<proteinExistence type="predicted"/>
<keyword evidence="1" id="KW-0378">Hydrolase</keyword>
<organism evidence="1 2">
    <name type="scientific">Clostridium perfringens</name>
    <dbReference type="NCBI Taxonomy" id="1502"/>
    <lineage>
        <taxon>Bacteria</taxon>
        <taxon>Bacillati</taxon>
        <taxon>Bacillota</taxon>
        <taxon>Clostridia</taxon>
        <taxon>Eubacteriales</taxon>
        <taxon>Clostridiaceae</taxon>
        <taxon>Clostridium</taxon>
    </lineage>
</organism>
<dbReference type="AlphaFoldDB" id="A0A2X2Y8J5"/>